<dbReference type="Gene3D" id="3.30.40.10">
    <property type="entry name" value="Zinc/RING finger domain, C3HC4 (zinc finger)"/>
    <property type="match status" value="1"/>
</dbReference>
<dbReference type="GO" id="GO:0008270">
    <property type="term" value="F:zinc ion binding"/>
    <property type="evidence" value="ECO:0007669"/>
    <property type="project" value="UniProtKB-KW"/>
</dbReference>
<evidence type="ECO:0000259" key="2">
    <source>
        <dbReference type="PROSITE" id="PS50089"/>
    </source>
</evidence>
<evidence type="ECO:0000313" key="4">
    <source>
        <dbReference type="Proteomes" id="UP000834106"/>
    </source>
</evidence>
<dbReference type="Proteomes" id="UP000834106">
    <property type="component" value="Chromosome 5"/>
</dbReference>
<dbReference type="Pfam" id="PF13920">
    <property type="entry name" value="zf-C3HC4_3"/>
    <property type="match status" value="1"/>
</dbReference>
<keyword evidence="1" id="KW-0479">Metal-binding</keyword>
<reference evidence="3" key="1">
    <citation type="submission" date="2023-05" db="EMBL/GenBank/DDBJ databases">
        <authorList>
            <person name="Huff M."/>
        </authorList>
    </citation>
    <scope>NUCLEOTIDE SEQUENCE</scope>
</reference>
<dbReference type="InterPro" id="IPR013083">
    <property type="entry name" value="Znf_RING/FYVE/PHD"/>
</dbReference>
<keyword evidence="1" id="KW-0863">Zinc-finger</keyword>
<gene>
    <name evidence="3" type="ORF">FPE_LOCUS9154</name>
</gene>
<dbReference type="PROSITE" id="PS50089">
    <property type="entry name" value="ZF_RING_2"/>
    <property type="match status" value="1"/>
</dbReference>
<sequence>MSYQKLGSSSCGDTLRVLEADIHLANAMAAAIPNAKNGARVQMKLICNHLTTIVLFFLRWIDCSCTCLFPKYLNLFDILIYKVYMDGRPIKTLGRKAKVQDFYAIILPTLLQLHHDFVAPDNTEDENMGPKSIGKKRLGSGGLANLGTERDDECGICLEPCTKMVLPNCCHAMCMKCFNDWNKRSMSCPFCRGNLTSVMQKDLWVLTGKDEVVDQETVSREELLHFYLYIKSLPKYSPVPKFVMYHEHLI</sequence>
<name>A0AAD2DPP9_9LAMI</name>
<keyword evidence="4" id="KW-1185">Reference proteome</keyword>
<dbReference type="PANTHER" id="PTHR15315:SF35">
    <property type="entry name" value="F21J9.10"/>
    <property type="match status" value="1"/>
</dbReference>
<feature type="domain" description="RING-type" evidence="2">
    <location>
        <begin position="154"/>
        <end position="192"/>
    </location>
</feature>
<keyword evidence="1" id="KW-0862">Zinc</keyword>
<dbReference type="SMART" id="SM00184">
    <property type="entry name" value="RING"/>
    <property type="match status" value="1"/>
</dbReference>
<dbReference type="PANTHER" id="PTHR15315">
    <property type="entry name" value="RING FINGER PROTEIN 41, 151"/>
    <property type="match status" value="1"/>
</dbReference>
<evidence type="ECO:0000313" key="3">
    <source>
        <dbReference type="EMBL" id="CAI9761724.1"/>
    </source>
</evidence>
<dbReference type="EMBL" id="OU503040">
    <property type="protein sequence ID" value="CAI9761724.1"/>
    <property type="molecule type" value="Genomic_DNA"/>
</dbReference>
<accession>A0AAD2DPP9</accession>
<organism evidence="3 4">
    <name type="scientific">Fraxinus pennsylvanica</name>
    <dbReference type="NCBI Taxonomy" id="56036"/>
    <lineage>
        <taxon>Eukaryota</taxon>
        <taxon>Viridiplantae</taxon>
        <taxon>Streptophyta</taxon>
        <taxon>Embryophyta</taxon>
        <taxon>Tracheophyta</taxon>
        <taxon>Spermatophyta</taxon>
        <taxon>Magnoliopsida</taxon>
        <taxon>eudicotyledons</taxon>
        <taxon>Gunneridae</taxon>
        <taxon>Pentapetalae</taxon>
        <taxon>asterids</taxon>
        <taxon>lamiids</taxon>
        <taxon>Lamiales</taxon>
        <taxon>Oleaceae</taxon>
        <taxon>Oleeae</taxon>
        <taxon>Fraxinus</taxon>
    </lineage>
</organism>
<protein>
    <recommendedName>
        <fullName evidence="2">RING-type domain-containing protein</fullName>
    </recommendedName>
</protein>
<proteinExistence type="predicted"/>
<dbReference type="AlphaFoldDB" id="A0AAD2DPP9"/>
<evidence type="ECO:0000256" key="1">
    <source>
        <dbReference type="PROSITE-ProRule" id="PRU00175"/>
    </source>
</evidence>
<dbReference type="GO" id="GO:0061630">
    <property type="term" value="F:ubiquitin protein ligase activity"/>
    <property type="evidence" value="ECO:0007669"/>
    <property type="project" value="TreeGrafter"/>
</dbReference>
<dbReference type="GO" id="GO:0016567">
    <property type="term" value="P:protein ubiquitination"/>
    <property type="evidence" value="ECO:0007669"/>
    <property type="project" value="TreeGrafter"/>
</dbReference>
<dbReference type="SUPFAM" id="SSF57850">
    <property type="entry name" value="RING/U-box"/>
    <property type="match status" value="1"/>
</dbReference>
<dbReference type="InterPro" id="IPR001841">
    <property type="entry name" value="Znf_RING"/>
</dbReference>